<gene>
    <name evidence="1" type="ORF">HMPREF0769_10831</name>
</gene>
<dbReference type="Proteomes" id="UP000003455">
    <property type="component" value="Chromosome"/>
</dbReference>
<dbReference type="EMBL" id="ACJA02000001">
    <property type="protein sequence ID" value="EFH96829.1"/>
    <property type="molecule type" value="Genomic_DNA"/>
</dbReference>
<organism evidence="1">
    <name type="scientific">Staphylococcus aureus subsp. aureus MN8</name>
    <dbReference type="NCBI Taxonomy" id="548470"/>
    <lineage>
        <taxon>Bacteria</taxon>
        <taxon>Bacillati</taxon>
        <taxon>Bacillota</taxon>
        <taxon>Bacilli</taxon>
        <taxon>Bacillales</taxon>
        <taxon>Staphylococcaceae</taxon>
        <taxon>Staphylococcus</taxon>
    </lineage>
</organism>
<dbReference type="HOGENOM" id="CLU_1467361_0_0_9"/>
<protein>
    <submittedName>
        <fullName evidence="1">Uncharacterized protein</fullName>
    </submittedName>
</protein>
<comment type="caution">
    <text evidence="1">The sequence shown here is derived from an EMBL/GenBank/DDBJ whole genome shotgun (WGS) entry which is preliminary data.</text>
</comment>
<reference evidence="1" key="1">
    <citation type="submission" date="2010-05" db="EMBL/GenBank/DDBJ databases">
        <authorList>
            <person name="Muzny D."/>
            <person name="Qin X."/>
            <person name="Buhay C."/>
            <person name="Dugan-Rocha S."/>
            <person name="Ding Y."/>
            <person name="Chen G."/>
            <person name="Hawes A."/>
            <person name="Holder M."/>
            <person name="Jhangiani S."/>
            <person name="Johnson A."/>
            <person name="Khan Z."/>
            <person name="Li Z."/>
            <person name="Liu W."/>
            <person name="Liu X."/>
            <person name="Perez L."/>
            <person name="Shen H."/>
            <person name="Wang Q."/>
            <person name="Watt J."/>
            <person name="Xi L."/>
            <person name="Xin Y."/>
            <person name="Zhou J."/>
            <person name="Deng J."/>
            <person name="Jiang H."/>
            <person name="Liu Y."/>
            <person name="Qu J."/>
            <person name="Song X.-Z."/>
            <person name="Zhang L."/>
            <person name="Villasana D."/>
            <person name="Johnson A."/>
            <person name="Liu J."/>
            <person name="Liyanage D."/>
            <person name="Lorensuhewa L."/>
            <person name="Robinson T."/>
            <person name="Song A."/>
            <person name="Song B.-B."/>
            <person name="Dinh H."/>
            <person name="Thornton R."/>
            <person name="Coyle M."/>
            <person name="Francisco L."/>
            <person name="Jackson L."/>
            <person name="Javaid M."/>
            <person name="Korchina V."/>
            <person name="Kovar C."/>
            <person name="Mata R."/>
            <person name="Mathew T."/>
            <person name="Ngo R."/>
            <person name="Nguyen L."/>
            <person name="Nguyen N."/>
            <person name="Okwuonu G."/>
            <person name="Ongeri F."/>
            <person name="Pham C."/>
            <person name="Simmons D."/>
            <person name="Wilczek-Boney K."/>
            <person name="Hale W."/>
            <person name="Jakkamsetti A."/>
            <person name="Pham P."/>
            <person name="Ruth R."/>
            <person name="San Lucas F."/>
            <person name="Warren J."/>
            <person name="Zhang J."/>
            <person name="Zhao Z."/>
            <person name="Zhou C."/>
            <person name="Zhu D."/>
            <person name="Lee S."/>
            <person name="Bess C."/>
            <person name="Blankenburg K."/>
            <person name="Forbes L."/>
            <person name="Fu Q."/>
            <person name="Gubbala S."/>
            <person name="Hirani K."/>
            <person name="Jayaseelan J.C."/>
            <person name="Lara F."/>
            <person name="Munidasa M."/>
            <person name="Palculict T."/>
            <person name="Patil S."/>
            <person name="Pu L.-L."/>
            <person name="Saada N."/>
            <person name="Tang L."/>
            <person name="Weissenberger G."/>
            <person name="Zhu Y."/>
            <person name="Hemphill L."/>
            <person name="Shang Y."/>
            <person name="Youmans B."/>
            <person name="Ayvaz T."/>
            <person name="Ross M."/>
            <person name="Santibanez J."/>
            <person name="Aqrawi P."/>
            <person name="Gross S."/>
            <person name="Joshi V."/>
            <person name="Fowler G."/>
            <person name="Nazareth L."/>
            <person name="Reid J."/>
            <person name="Worley K."/>
            <person name="Petrosino J."/>
            <person name="Highlander S."/>
            <person name="Gibbs R."/>
        </authorList>
    </citation>
    <scope>NUCLEOTIDE SEQUENCE [LARGE SCALE GENOMIC DNA]</scope>
    <source>
        <strain evidence="1">MN8</strain>
    </source>
</reference>
<sequence>MYSSGGPHMLIDKFETYIINIAGLNDRTTRKKLSKLCKSVQFCDALQFSINKQFNQYVLEISLPKQQLPYFISFLSFHQYSIFQVLSPKKINELLDSDNLYQSAKRFDINIDGLQDAFIKDKVIDIMNMFQNHTDITYTLNKSHAHIICTPEIFAKLLHTIATRNIDILSANYRSSSMSKARIS</sequence>
<evidence type="ECO:0000313" key="1">
    <source>
        <dbReference type="EMBL" id="EFH96829.1"/>
    </source>
</evidence>
<accession>A0A0E1XBU6</accession>
<name>A0A0E1XBU6_STAAU</name>
<dbReference type="AlphaFoldDB" id="A0A0E1XBU6"/>
<proteinExistence type="predicted"/>